<keyword evidence="6 10" id="KW-0472">Membrane</keyword>
<dbReference type="InterPro" id="IPR050368">
    <property type="entry name" value="ClC-type_chloride_channel"/>
</dbReference>
<evidence type="ECO:0000256" key="3">
    <source>
        <dbReference type="ARBA" id="ARBA00022692"/>
    </source>
</evidence>
<dbReference type="EMBL" id="JACIEC010000002">
    <property type="protein sequence ID" value="MBB4143945.1"/>
    <property type="molecule type" value="Genomic_DNA"/>
</dbReference>
<dbReference type="CDD" id="cd00400">
    <property type="entry name" value="Voltage_gated_ClC"/>
    <property type="match status" value="1"/>
</dbReference>
<keyword evidence="2" id="KW-0813">Transport</keyword>
<evidence type="ECO:0000313" key="12">
    <source>
        <dbReference type="Proteomes" id="UP000519897"/>
    </source>
</evidence>
<dbReference type="GO" id="GO:0034707">
    <property type="term" value="C:chloride channel complex"/>
    <property type="evidence" value="ECO:0007669"/>
    <property type="project" value="UniProtKB-KW"/>
</dbReference>
<dbReference type="InterPro" id="IPR046342">
    <property type="entry name" value="CBS_dom_sf"/>
</dbReference>
<protein>
    <submittedName>
        <fullName evidence="11">CIC family chloride channel protein</fullName>
    </submittedName>
</protein>
<feature type="transmembrane region" description="Helical" evidence="10">
    <location>
        <begin position="356"/>
        <end position="375"/>
    </location>
</feature>
<keyword evidence="4 10" id="KW-1133">Transmembrane helix</keyword>
<dbReference type="AlphaFoldDB" id="A0A7W6LGG8"/>
<evidence type="ECO:0000256" key="8">
    <source>
        <dbReference type="ARBA" id="ARBA00023214"/>
    </source>
</evidence>
<dbReference type="PANTHER" id="PTHR43427:SF6">
    <property type="entry name" value="CHLORIDE CHANNEL PROTEIN CLC-E"/>
    <property type="match status" value="1"/>
</dbReference>
<dbReference type="SUPFAM" id="SSF81340">
    <property type="entry name" value="Clc chloride channel"/>
    <property type="match status" value="1"/>
</dbReference>
<dbReference type="InterPro" id="IPR001807">
    <property type="entry name" value="ClC"/>
</dbReference>
<evidence type="ECO:0000256" key="1">
    <source>
        <dbReference type="ARBA" id="ARBA00004141"/>
    </source>
</evidence>
<accession>A0A7W6LGG8</accession>
<proteinExistence type="predicted"/>
<feature type="transmembrane region" description="Helical" evidence="10">
    <location>
        <begin position="39"/>
        <end position="62"/>
    </location>
</feature>
<keyword evidence="3 10" id="KW-0812">Transmembrane</keyword>
<keyword evidence="8" id="KW-0868">Chloride</keyword>
<dbReference type="Pfam" id="PF00654">
    <property type="entry name" value="Voltage_CLC"/>
    <property type="match status" value="1"/>
</dbReference>
<evidence type="ECO:0000256" key="7">
    <source>
        <dbReference type="ARBA" id="ARBA00023173"/>
    </source>
</evidence>
<feature type="transmembrane region" description="Helical" evidence="10">
    <location>
        <begin position="88"/>
        <end position="108"/>
    </location>
</feature>
<evidence type="ECO:0000256" key="4">
    <source>
        <dbReference type="ARBA" id="ARBA00022989"/>
    </source>
</evidence>
<dbReference type="Proteomes" id="UP000519897">
    <property type="component" value="Unassembled WGS sequence"/>
</dbReference>
<evidence type="ECO:0000313" key="11">
    <source>
        <dbReference type="EMBL" id="MBB4143945.1"/>
    </source>
</evidence>
<evidence type="ECO:0000256" key="2">
    <source>
        <dbReference type="ARBA" id="ARBA00022448"/>
    </source>
</evidence>
<keyword evidence="9" id="KW-0407">Ion channel</keyword>
<name>A0A7W6LGG8_9HYPH</name>
<dbReference type="PANTHER" id="PTHR43427">
    <property type="entry name" value="CHLORIDE CHANNEL PROTEIN CLC-E"/>
    <property type="match status" value="1"/>
</dbReference>
<dbReference type="GO" id="GO:0005254">
    <property type="term" value="F:chloride channel activity"/>
    <property type="evidence" value="ECO:0007669"/>
    <property type="project" value="UniProtKB-KW"/>
</dbReference>
<feature type="transmembrane region" description="Helical" evidence="10">
    <location>
        <begin position="387"/>
        <end position="412"/>
    </location>
</feature>
<feature type="transmembrane region" description="Helical" evidence="10">
    <location>
        <begin position="332"/>
        <end position="350"/>
    </location>
</feature>
<reference evidence="11 12" key="1">
    <citation type="submission" date="2020-08" db="EMBL/GenBank/DDBJ databases">
        <title>Genomic Encyclopedia of Type Strains, Phase IV (KMG-IV): sequencing the most valuable type-strain genomes for metagenomic binning, comparative biology and taxonomic classification.</title>
        <authorList>
            <person name="Goeker M."/>
        </authorList>
    </citation>
    <scope>NUCLEOTIDE SEQUENCE [LARGE SCALE GENOMIC DNA]</scope>
    <source>
        <strain evidence="11 12">DSM 29514</strain>
    </source>
</reference>
<dbReference type="Gene3D" id="1.10.3080.10">
    <property type="entry name" value="Clc chloride channel"/>
    <property type="match status" value="1"/>
</dbReference>
<feature type="transmembrane region" description="Helical" evidence="10">
    <location>
        <begin position="300"/>
        <end position="320"/>
    </location>
</feature>
<feature type="transmembrane region" description="Helical" evidence="10">
    <location>
        <begin position="182"/>
        <end position="207"/>
    </location>
</feature>
<dbReference type="PRINTS" id="PR00762">
    <property type="entry name" value="CLCHANNEL"/>
</dbReference>
<feature type="transmembrane region" description="Helical" evidence="10">
    <location>
        <begin position="213"/>
        <end position="236"/>
    </location>
</feature>
<organism evidence="11 12">
    <name type="scientific">Rhizobium rhizoryzae</name>
    <dbReference type="NCBI Taxonomy" id="451876"/>
    <lineage>
        <taxon>Bacteria</taxon>
        <taxon>Pseudomonadati</taxon>
        <taxon>Pseudomonadota</taxon>
        <taxon>Alphaproteobacteria</taxon>
        <taxon>Hyphomicrobiales</taxon>
        <taxon>Rhizobiaceae</taxon>
        <taxon>Rhizobium/Agrobacterium group</taxon>
        <taxon>Rhizobium</taxon>
    </lineage>
</organism>
<feature type="transmembrane region" description="Helical" evidence="10">
    <location>
        <begin position="256"/>
        <end position="280"/>
    </location>
</feature>
<keyword evidence="12" id="KW-1185">Reference proteome</keyword>
<gene>
    <name evidence="11" type="ORF">GGQ72_002497</name>
</gene>
<dbReference type="SUPFAM" id="SSF54631">
    <property type="entry name" value="CBS-domain pair"/>
    <property type="match status" value="1"/>
</dbReference>
<dbReference type="Gene3D" id="3.10.580.10">
    <property type="entry name" value="CBS-domain"/>
    <property type="match status" value="1"/>
</dbReference>
<feature type="transmembrane region" description="Helical" evidence="10">
    <location>
        <begin position="418"/>
        <end position="439"/>
    </location>
</feature>
<keyword evidence="5" id="KW-0406">Ion transport</keyword>
<evidence type="ECO:0000256" key="10">
    <source>
        <dbReference type="SAM" id="Phobius"/>
    </source>
</evidence>
<dbReference type="InterPro" id="IPR014743">
    <property type="entry name" value="Cl-channel_core"/>
</dbReference>
<evidence type="ECO:0000256" key="9">
    <source>
        <dbReference type="ARBA" id="ARBA00023303"/>
    </source>
</evidence>
<evidence type="ECO:0000256" key="6">
    <source>
        <dbReference type="ARBA" id="ARBA00023136"/>
    </source>
</evidence>
<sequence length="604" mass="64073">MNRKAAGSMQTLAPGAIFKFGQTWGKLLKRKAFTRGSEIGLIFSGILIGIGAGCAVSGMSWISKALHSLIFGIEMSEWLSASEIENKLIVLCAPIVGGIVLGCVLFILSRRRKRAMVDPIEANALYGGRISLTDSVIVAVQNLISNGFGASVGLEAGYTQLSAGLASKLGSKLKLRREDMRVLVGCGAAGAIAAAFNAPLTGAFYAFELIIGTYSMVALAPVVVSAIVATFVARGFSGDSFLIEVGEIGTITPADYIPAIALGAICAGVGILIMQGVAFIEETARKSSLPPYLRPALGGILIGLMAMITPQVLSAGHGALHINLDSQAPVQVLIGLFLLKSVASAVSIGSGFRGGLFFASLFMGALLGKIFAMPADFITTGSLTPTVLAVVGMSALAVAIIGGPLTMTFLALEITADFPITALVLAAVITSSLVVRNTFGYSFATWRFHLRGESIRSAHDVGWIRNLTVDKLMRSDVKCAKLGVSLAEFREAFPLGSAKRAILLDDNDRYAGIVSIPEVYAEEVESTKPRSEVKDFLQFENDFLLPNMNAKQAAEIFDQAHAEALPVINNLIDRRVIGQLSEAHTLRRYSEELDRRRREAVGEA</sequence>
<keyword evidence="7" id="KW-0869">Chloride channel</keyword>
<evidence type="ECO:0000256" key="5">
    <source>
        <dbReference type="ARBA" id="ARBA00023065"/>
    </source>
</evidence>
<comment type="subcellular location">
    <subcellularLocation>
        <location evidence="1">Membrane</location>
        <topology evidence="1">Multi-pass membrane protein</topology>
    </subcellularLocation>
</comment>
<comment type="caution">
    <text evidence="11">The sequence shown here is derived from an EMBL/GenBank/DDBJ whole genome shotgun (WGS) entry which is preliminary data.</text>
</comment>